<sequence length="80" mass="9125">MHIRFSSNEDNEMDDMQEQNDDYTDRSLMSMPLLIFSPTILSMPSDDLVLKNDDGICQLCSASVAIPKFTDNELMQMCNN</sequence>
<dbReference type="Proteomes" id="UP000887565">
    <property type="component" value="Unplaced"/>
</dbReference>
<organism evidence="2 3">
    <name type="scientific">Romanomermis culicivorax</name>
    <name type="common">Nematode worm</name>
    <dbReference type="NCBI Taxonomy" id="13658"/>
    <lineage>
        <taxon>Eukaryota</taxon>
        <taxon>Metazoa</taxon>
        <taxon>Ecdysozoa</taxon>
        <taxon>Nematoda</taxon>
        <taxon>Enoplea</taxon>
        <taxon>Dorylaimia</taxon>
        <taxon>Mermithida</taxon>
        <taxon>Mermithoidea</taxon>
        <taxon>Mermithidae</taxon>
        <taxon>Romanomermis</taxon>
    </lineage>
</organism>
<evidence type="ECO:0000256" key="1">
    <source>
        <dbReference type="SAM" id="MobiDB-lite"/>
    </source>
</evidence>
<proteinExistence type="predicted"/>
<feature type="region of interest" description="Disordered" evidence="1">
    <location>
        <begin position="1"/>
        <end position="23"/>
    </location>
</feature>
<protein>
    <submittedName>
        <fullName evidence="3">Uncharacterized protein</fullName>
    </submittedName>
</protein>
<feature type="compositionally biased region" description="Acidic residues" evidence="1">
    <location>
        <begin position="9"/>
        <end position="22"/>
    </location>
</feature>
<keyword evidence="2" id="KW-1185">Reference proteome</keyword>
<reference evidence="3" key="1">
    <citation type="submission" date="2022-11" db="UniProtKB">
        <authorList>
            <consortium name="WormBaseParasite"/>
        </authorList>
    </citation>
    <scope>IDENTIFICATION</scope>
</reference>
<name>A0A915HLU4_ROMCU</name>
<dbReference type="AlphaFoldDB" id="A0A915HLU4"/>
<evidence type="ECO:0000313" key="2">
    <source>
        <dbReference type="Proteomes" id="UP000887565"/>
    </source>
</evidence>
<accession>A0A915HLU4</accession>
<evidence type="ECO:0000313" key="3">
    <source>
        <dbReference type="WBParaSite" id="nRc.2.0.1.t02938-RA"/>
    </source>
</evidence>
<dbReference type="WBParaSite" id="nRc.2.0.1.t02938-RA">
    <property type="protein sequence ID" value="nRc.2.0.1.t02938-RA"/>
    <property type="gene ID" value="nRc.2.0.1.g02938"/>
</dbReference>